<evidence type="ECO:0000313" key="3">
    <source>
        <dbReference type="EMBL" id="GMR47406.1"/>
    </source>
</evidence>
<evidence type="ECO:0000259" key="2">
    <source>
        <dbReference type="SMART" id="SM00355"/>
    </source>
</evidence>
<feature type="domain" description="C2H2-type" evidence="2">
    <location>
        <begin position="174"/>
        <end position="198"/>
    </location>
</feature>
<evidence type="ECO:0000256" key="1">
    <source>
        <dbReference type="SAM" id="MobiDB-lite"/>
    </source>
</evidence>
<organism evidence="3 4">
    <name type="scientific">Pristionchus mayeri</name>
    <dbReference type="NCBI Taxonomy" id="1317129"/>
    <lineage>
        <taxon>Eukaryota</taxon>
        <taxon>Metazoa</taxon>
        <taxon>Ecdysozoa</taxon>
        <taxon>Nematoda</taxon>
        <taxon>Chromadorea</taxon>
        <taxon>Rhabditida</taxon>
        <taxon>Rhabditina</taxon>
        <taxon>Diplogasteromorpha</taxon>
        <taxon>Diplogasteroidea</taxon>
        <taxon>Neodiplogasteridae</taxon>
        <taxon>Pristionchus</taxon>
    </lineage>
</organism>
<dbReference type="EMBL" id="BTRK01000004">
    <property type="protein sequence ID" value="GMR47406.1"/>
    <property type="molecule type" value="Genomic_DNA"/>
</dbReference>
<comment type="caution">
    <text evidence="3">The sequence shown here is derived from an EMBL/GenBank/DDBJ whole genome shotgun (WGS) entry which is preliminary data.</text>
</comment>
<dbReference type="SMART" id="SM00355">
    <property type="entry name" value="ZnF_C2H2"/>
    <property type="match status" value="3"/>
</dbReference>
<keyword evidence="4" id="KW-1185">Reference proteome</keyword>
<feature type="domain" description="C2H2-type" evidence="2">
    <location>
        <begin position="272"/>
        <end position="296"/>
    </location>
</feature>
<dbReference type="Gene3D" id="3.30.160.60">
    <property type="entry name" value="Classic Zinc Finger"/>
    <property type="match status" value="1"/>
</dbReference>
<protein>
    <recommendedName>
        <fullName evidence="2">C2H2-type domain-containing protein</fullName>
    </recommendedName>
</protein>
<evidence type="ECO:0000313" key="4">
    <source>
        <dbReference type="Proteomes" id="UP001328107"/>
    </source>
</evidence>
<feature type="compositionally biased region" description="Acidic residues" evidence="1">
    <location>
        <begin position="114"/>
        <end position="139"/>
    </location>
</feature>
<feature type="compositionally biased region" description="Polar residues" evidence="1">
    <location>
        <begin position="153"/>
        <end position="167"/>
    </location>
</feature>
<sequence length="308" mass="35643">RKRELFSEEVEKTDESVDTTQVVQKQELFDPFALISGAKEQVIVYVNGGSGLQDSLEGDKVSPTNDPEDFSASEVSDKEEEDPLEKGLSLGVGNAINVLFKRKRTMKKERESESEYESEEESEDDDEYESEESSDDEYEPPVNTTRSTKKNTGRMTSLSDRPQSSQKTVVHRVYKCTKCKSKMSMSSKSQLTMHAIKHFNKYRYKCSLCATYSRQKKVIDDHIKHKHKRGIMRDLKNDLREALWRELTIKCFPEAESAINDWKQKRLSYELSECRSCYKRVVADDRDLFSHIVNEHSDEKVDYDDPEG</sequence>
<accession>A0AAN5CMY3</accession>
<dbReference type="InterPro" id="IPR013087">
    <property type="entry name" value="Znf_C2H2_type"/>
</dbReference>
<feature type="domain" description="C2H2-type" evidence="2">
    <location>
        <begin position="204"/>
        <end position="227"/>
    </location>
</feature>
<feature type="non-terminal residue" evidence="3">
    <location>
        <position position="308"/>
    </location>
</feature>
<feature type="non-terminal residue" evidence="3">
    <location>
        <position position="1"/>
    </location>
</feature>
<dbReference type="Proteomes" id="UP001328107">
    <property type="component" value="Unassembled WGS sequence"/>
</dbReference>
<name>A0AAN5CMY3_9BILA</name>
<proteinExistence type="predicted"/>
<feature type="region of interest" description="Disordered" evidence="1">
    <location>
        <begin position="50"/>
        <end position="89"/>
    </location>
</feature>
<reference evidence="4" key="1">
    <citation type="submission" date="2022-10" db="EMBL/GenBank/DDBJ databases">
        <title>Genome assembly of Pristionchus species.</title>
        <authorList>
            <person name="Yoshida K."/>
            <person name="Sommer R.J."/>
        </authorList>
    </citation>
    <scope>NUCLEOTIDE SEQUENCE [LARGE SCALE GENOMIC DNA]</scope>
    <source>
        <strain evidence="4">RS5460</strain>
    </source>
</reference>
<feature type="region of interest" description="Disordered" evidence="1">
    <location>
        <begin position="104"/>
        <end position="167"/>
    </location>
</feature>
<dbReference type="AlphaFoldDB" id="A0AAN5CMY3"/>
<feature type="compositionally biased region" description="Acidic residues" evidence="1">
    <location>
        <begin position="66"/>
        <end position="83"/>
    </location>
</feature>
<gene>
    <name evidence="3" type="ORF">PMAYCL1PPCAC_17601</name>
</gene>